<sequence>MLLKFEGVLDEQTACVLVDSGHGVDVSALMGDDEHLAGVLVTHAHLDHFRSLGENVVDGAPVLASAPTAAVLEDSLSENERNDRATGDVSAALDALEPVTGWRTLLGDDAVRVHPIPAGHAPGAAGFVVQFRDDGVARHLLVTGDFTRTQTAGYPALPDSLPVDVEAMVVNVATADDYERRLHDTLETTLARALDDDTTLLTAGSLTGVHLARLLAAAASRFSLDVPIRLVGQPAKLYDALSLPAERVELTPEYAQPAAVLDSGAVTIAAPETPVDGGAKRLFHAIEGDADAALVQATTGALEPVTGAACTTDAFEVRAHPTEAVVDDVVEGYDPLHVVVGHENGPALDAYKDKYAAFVWANQDAIEQTLYADGEWQAPPWVSERAEQYVYGNTETTGGTSLADDAAAVDASLPAVEADDVLLHAEGIDVTRLAERFGSASSGDATSAVDAAEREDLSTVLARLEEIEALLAARGVLDDRVPVTVEEFGDRTVLVLPEGVDVDDADDVHVFVDDD</sequence>
<reference evidence="2 3" key="1">
    <citation type="journal article" date="2019" name="Int. J. Syst. Evol. Microbiol.">
        <title>The Global Catalogue of Microorganisms (GCM) 10K type strain sequencing project: providing services to taxonomists for standard genome sequencing and annotation.</title>
        <authorList>
            <consortium name="The Broad Institute Genomics Platform"/>
            <consortium name="The Broad Institute Genome Sequencing Center for Infectious Disease"/>
            <person name="Wu L."/>
            <person name="Ma J."/>
        </authorList>
    </citation>
    <scope>NUCLEOTIDE SEQUENCE [LARGE SCALE GENOMIC DNA]</scope>
    <source>
        <strain evidence="2 3">GX26</strain>
    </source>
</reference>
<gene>
    <name evidence="2" type="ORF">ACFQGB_16685</name>
</gene>
<dbReference type="Gene3D" id="3.60.15.10">
    <property type="entry name" value="Ribonuclease Z/Hydroxyacylglutathione hydrolase-like"/>
    <property type="match status" value="1"/>
</dbReference>
<name>A0ABD5VI03_9EURY</name>
<accession>A0ABD5VI03</accession>
<comment type="caution">
    <text evidence="2">The sequence shown here is derived from an EMBL/GenBank/DDBJ whole genome shotgun (WGS) entry which is preliminary data.</text>
</comment>
<evidence type="ECO:0000313" key="2">
    <source>
        <dbReference type="EMBL" id="MFC6954503.1"/>
    </source>
</evidence>
<dbReference type="SMART" id="SM00849">
    <property type="entry name" value="Lactamase_B"/>
    <property type="match status" value="1"/>
</dbReference>
<keyword evidence="3" id="KW-1185">Reference proteome</keyword>
<protein>
    <submittedName>
        <fullName evidence="2">MBL fold metallo-hydrolase</fullName>
    </submittedName>
</protein>
<dbReference type="InterPro" id="IPR001279">
    <property type="entry name" value="Metallo-B-lactamas"/>
</dbReference>
<dbReference type="RefSeq" id="WP_336351450.1">
    <property type="nucleotide sequence ID" value="NZ_JAZAQL010000003.1"/>
</dbReference>
<evidence type="ECO:0000259" key="1">
    <source>
        <dbReference type="SMART" id="SM00849"/>
    </source>
</evidence>
<dbReference type="SUPFAM" id="SSF56281">
    <property type="entry name" value="Metallo-hydrolase/oxidoreductase"/>
    <property type="match status" value="1"/>
</dbReference>
<dbReference type="AlphaFoldDB" id="A0ABD5VI03"/>
<dbReference type="InterPro" id="IPR036866">
    <property type="entry name" value="RibonucZ/Hydroxyglut_hydro"/>
</dbReference>
<organism evidence="2 3">
    <name type="scientific">Halorubellus litoreus</name>
    <dbReference type="NCBI Taxonomy" id="755308"/>
    <lineage>
        <taxon>Archaea</taxon>
        <taxon>Methanobacteriati</taxon>
        <taxon>Methanobacteriota</taxon>
        <taxon>Stenosarchaea group</taxon>
        <taxon>Halobacteria</taxon>
        <taxon>Halobacteriales</taxon>
        <taxon>Halorubellaceae</taxon>
        <taxon>Halorubellus</taxon>
    </lineage>
</organism>
<dbReference type="EMBL" id="JBHSXN010000003">
    <property type="protein sequence ID" value="MFC6954503.1"/>
    <property type="molecule type" value="Genomic_DNA"/>
</dbReference>
<dbReference type="Proteomes" id="UP001596395">
    <property type="component" value="Unassembled WGS sequence"/>
</dbReference>
<dbReference type="Pfam" id="PF12706">
    <property type="entry name" value="Lactamase_B_2"/>
    <property type="match status" value="1"/>
</dbReference>
<proteinExistence type="predicted"/>
<feature type="domain" description="Metallo-beta-lactamase" evidence="1">
    <location>
        <begin position="12"/>
        <end position="194"/>
    </location>
</feature>
<evidence type="ECO:0000313" key="3">
    <source>
        <dbReference type="Proteomes" id="UP001596395"/>
    </source>
</evidence>